<dbReference type="InterPro" id="IPR036236">
    <property type="entry name" value="Znf_C2H2_sf"/>
</dbReference>
<evidence type="ECO:0000313" key="2">
    <source>
        <dbReference type="Proteomes" id="UP000887013"/>
    </source>
</evidence>
<organism evidence="1 2">
    <name type="scientific">Nephila pilipes</name>
    <name type="common">Giant wood spider</name>
    <name type="synonym">Nephila maculata</name>
    <dbReference type="NCBI Taxonomy" id="299642"/>
    <lineage>
        <taxon>Eukaryota</taxon>
        <taxon>Metazoa</taxon>
        <taxon>Ecdysozoa</taxon>
        <taxon>Arthropoda</taxon>
        <taxon>Chelicerata</taxon>
        <taxon>Arachnida</taxon>
        <taxon>Araneae</taxon>
        <taxon>Araneomorphae</taxon>
        <taxon>Entelegynae</taxon>
        <taxon>Araneoidea</taxon>
        <taxon>Nephilidae</taxon>
        <taxon>Nephila</taxon>
    </lineage>
</organism>
<gene>
    <name evidence="1" type="primary">NCL1_54258</name>
    <name evidence="1" type="ORF">NPIL_18101</name>
</gene>
<keyword evidence="2" id="KW-1185">Reference proteome</keyword>
<dbReference type="AlphaFoldDB" id="A0A8X6MLD6"/>
<reference evidence="1" key="1">
    <citation type="submission" date="2020-08" db="EMBL/GenBank/DDBJ databases">
        <title>Multicomponent nature underlies the extraordinary mechanical properties of spider dragline silk.</title>
        <authorList>
            <person name="Kono N."/>
            <person name="Nakamura H."/>
            <person name="Mori M."/>
            <person name="Yoshida Y."/>
            <person name="Ohtoshi R."/>
            <person name="Malay A.D."/>
            <person name="Moran D.A.P."/>
            <person name="Tomita M."/>
            <person name="Numata K."/>
            <person name="Arakawa K."/>
        </authorList>
    </citation>
    <scope>NUCLEOTIDE SEQUENCE</scope>
</reference>
<name>A0A8X6MLD6_NEPPI</name>
<sequence>MADIGTLMAENDSDHERRPVFYTCEECGRKFTKLALEVHKKSCSEDENCSCKVCKSSNLNHLETKTGKCVSNPETSAEKLENNFREPFRDLKVSSSQNIQNSSDHENAKVKLPTSNTVINNHSHSTEPLFAEGTEISPSEKDQERTVLTDSLESCHNGEPCNRKLFCIFCEKHVLWISFGYHALTHCSKNENNDITCLACNETRSSTVLFLMHFHAHTMSHPVCCADCICSHPRCIEIMTRQPLKNAPDNLCYICQKSYLDFCLLITHMEQHIKTITKSLLLRQINNIQYYTTSPQGDGSIICSKCYKSFADLATLFNHVCVNSPIYLMFV</sequence>
<accession>A0A8X6MLD6</accession>
<evidence type="ECO:0000313" key="1">
    <source>
        <dbReference type="EMBL" id="GFS62723.1"/>
    </source>
</evidence>
<dbReference type="EMBL" id="BMAW01093912">
    <property type="protein sequence ID" value="GFS62723.1"/>
    <property type="molecule type" value="Genomic_DNA"/>
</dbReference>
<proteinExistence type="predicted"/>
<comment type="caution">
    <text evidence="1">The sequence shown here is derived from an EMBL/GenBank/DDBJ whole genome shotgun (WGS) entry which is preliminary data.</text>
</comment>
<dbReference type="OrthoDB" id="6472877at2759"/>
<dbReference type="Proteomes" id="UP000887013">
    <property type="component" value="Unassembled WGS sequence"/>
</dbReference>
<protein>
    <submittedName>
        <fullName evidence="1">Zinc finger protein 85</fullName>
    </submittedName>
</protein>
<dbReference type="SUPFAM" id="SSF57667">
    <property type="entry name" value="beta-beta-alpha zinc fingers"/>
    <property type="match status" value="1"/>
</dbReference>